<dbReference type="Pfam" id="PF05580">
    <property type="entry name" value="Peptidase_S55"/>
    <property type="match status" value="1"/>
</dbReference>
<dbReference type="InterPro" id="IPR009003">
    <property type="entry name" value="Peptidase_S1_PA"/>
</dbReference>
<dbReference type="Gene3D" id="2.30.42.10">
    <property type="match status" value="1"/>
</dbReference>
<evidence type="ECO:0000313" key="4">
    <source>
        <dbReference type="Proteomes" id="UP000823937"/>
    </source>
</evidence>
<dbReference type="GO" id="GO:0008236">
    <property type="term" value="F:serine-type peptidase activity"/>
    <property type="evidence" value="ECO:0007669"/>
    <property type="project" value="UniProtKB-KW"/>
</dbReference>
<dbReference type="InterPro" id="IPR008763">
    <property type="entry name" value="Peptidase_S55"/>
</dbReference>
<keyword evidence="1" id="KW-0720">Serine protease</keyword>
<keyword evidence="1" id="KW-0645">Protease</keyword>
<dbReference type="InterPro" id="IPR014219">
    <property type="entry name" value="SpoIVB"/>
</dbReference>
<sequence>MRLFYFFILLLFLYTPFSSITSIFTDIPNNVETNLQYFSDKSYETAVTTTTSPDETEMTFYANQVPLKQIQAANETRKKVVPGGESIGIQLQSTGVVVVGHHELDGKNVTSPAKQANIRVGDIILSMNDEKIKDINEIPTIVEKSAAKNKNIAVTLKRNGKEISTNVKPVKNKKENKYQIGLYMKNASSGIGTITFYDPTTKKYGALGHTVNDAATNKPVNIHDGKIVLSNVTSIKKGNKGIPGEKKATFSMKQDKLGNVVKNSPFGIYGTLNDTLLKNEEPLDIAFAHEIEKGPAEIWTVIEKNKIEKFDVEILHASKQPFKATKGIVLKVTDKRLLDKTGGIVQGMSGSPIIQNGKIIGAVTHVFVNDPTSGYGVHIEWMLEEAELTMKEKNDAA</sequence>
<comment type="caution">
    <text evidence="3">The sequence shown here is derived from an EMBL/GenBank/DDBJ whole genome shotgun (WGS) entry which is preliminary data.</text>
</comment>
<reference evidence="3" key="1">
    <citation type="journal article" date="2021" name="PeerJ">
        <title>Extensive microbial diversity within the chicken gut microbiome revealed by metagenomics and culture.</title>
        <authorList>
            <person name="Gilroy R."/>
            <person name="Ravi A."/>
            <person name="Getino M."/>
            <person name="Pursley I."/>
            <person name="Horton D.L."/>
            <person name="Alikhan N.F."/>
            <person name="Baker D."/>
            <person name="Gharbi K."/>
            <person name="Hall N."/>
            <person name="Watson M."/>
            <person name="Adriaenssens E.M."/>
            <person name="Foster-Nyarko E."/>
            <person name="Jarju S."/>
            <person name="Secka A."/>
            <person name="Antonio M."/>
            <person name="Oren A."/>
            <person name="Chaudhuri R.R."/>
            <person name="La Ragione R."/>
            <person name="Hildebrand F."/>
            <person name="Pallen M.J."/>
        </authorList>
    </citation>
    <scope>NUCLEOTIDE SEQUENCE</scope>
    <source>
        <strain evidence="3">CHK169-2315</strain>
    </source>
</reference>
<feature type="domain" description="Peptidase S55" evidence="2">
    <location>
        <begin position="161"/>
        <end position="397"/>
    </location>
</feature>
<gene>
    <name evidence="3" type="primary">spoIVB</name>
    <name evidence="3" type="ORF">H9895_08215</name>
</gene>
<name>A0A9D1PMM1_9BACI</name>
<protein>
    <submittedName>
        <fullName evidence="3">SpoIVB peptidase</fullName>
        <ecNumber evidence="3">3.4.21.116</ecNumber>
    </submittedName>
</protein>
<dbReference type="Pfam" id="PF13180">
    <property type="entry name" value="PDZ_2"/>
    <property type="match status" value="1"/>
</dbReference>
<dbReference type="NCBIfam" id="TIGR02860">
    <property type="entry name" value="spore_IV_B"/>
    <property type="match status" value="1"/>
</dbReference>
<evidence type="ECO:0000259" key="2">
    <source>
        <dbReference type="PROSITE" id="PS51494"/>
    </source>
</evidence>
<dbReference type="SUPFAM" id="SSF50494">
    <property type="entry name" value="Trypsin-like serine proteases"/>
    <property type="match status" value="1"/>
</dbReference>
<dbReference type="SUPFAM" id="SSF50156">
    <property type="entry name" value="PDZ domain-like"/>
    <property type="match status" value="1"/>
</dbReference>
<dbReference type="InterPro" id="IPR036034">
    <property type="entry name" value="PDZ_sf"/>
</dbReference>
<dbReference type="EMBL" id="DXHX01000123">
    <property type="protein sequence ID" value="HIV75044.1"/>
    <property type="molecule type" value="Genomic_DNA"/>
</dbReference>
<dbReference type="InterPro" id="IPR001478">
    <property type="entry name" value="PDZ"/>
</dbReference>
<dbReference type="PROSITE" id="PS51494">
    <property type="entry name" value="SPOIVB"/>
    <property type="match status" value="1"/>
</dbReference>
<dbReference type="Proteomes" id="UP000823937">
    <property type="component" value="Unassembled WGS sequence"/>
</dbReference>
<accession>A0A9D1PMM1</accession>
<dbReference type="EC" id="3.4.21.116" evidence="3"/>
<reference evidence="3" key="2">
    <citation type="submission" date="2021-04" db="EMBL/GenBank/DDBJ databases">
        <authorList>
            <person name="Gilroy R."/>
        </authorList>
    </citation>
    <scope>NUCLEOTIDE SEQUENCE</scope>
    <source>
        <strain evidence="3">CHK169-2315</strain>
    </source>
</reference>
<dbReference type="SMART" id="SM00228">
    <property type="entry name" value="PDZ"/>
    <property type="match status" value="1"/>
</dbReference>
<keyword evidence="3" id="KW-0378">Hydrolase</keyword>
<evidence type="ECO:0000313" key="3">
    <source>
        <dbReference type="EMBL" id="HIV75044.1"/>
    </source>
</evidence>
<proteinExistence type="predicted"/>
<evidence type="ECO:0000256" key="1">
    <source>
        <dbReference type="ARBA" id="ARBA00022825"/>
    </source>
</evidence>
<organism evidence="3 4">
    <name type="scientific">Candidatus Pseudogracilibacillus intestinigallinarum</name>
    <dbReference type="NCBI Taxonomy" id="2838742"/>
    <lineage>
        <taxon>Bacteria</taxon>
        <taxon>Bacillati</taxon>
        <taxon>Bacillota</taxon>
        <taxon>Bacilli</taxon>
        <taxon>Bacillales</taxon>
        <taxon>Bacillaceae</taxon>
        <taxon>Pseudogracilibacillus</taxon>
    </lineage>
</organism>
<dbReference type="AlphaFoldDB" id="A0A9D1PMM1"/>